<evidence type="ECO:0000313" key="2">
    <source>
        <dbReference type="EMBL" id="HJF31758.1"/>
    </source>
</evidence>
<dbReference type="NCBIfam" id="NF040827">
    <property type="entry name" value="CotZ_rel"/>
    <property type="match status" value="1"/>
</dbReference>
<reference evidence="2" key="2">
    <citation type="submission" date="2021-09" db="EMBL/GenBank/DDBJ databases">
        <authorList>
            <person name="Gilroy R."/>
        </authorList>
    </citation>
    <scope>NUCLEOTIDE SEQUENCE</scope>
    <source>
        <strain evidence="2">CHK171-7178</strain>
    </source>
</reference>
<evidence type="ECO:0000313" key="3">
    <source>
        <dbReference type="Proteomes" id="UP000698173"/>
    </source>
</evidence>
<dbReference type="Pfam" id="PF13157">
    <property type="entry name" value="Enas"/>
    <property type="match status" value="1"/>
</dbReference>
<feature type="domain" description="Endospore appendages core" evidence="1">
    <location>
        <begin position="114"/>
        <end position="210"/>
    </location>
</feature>
<dbReference type="InterPro" id="IPR019593">
    <property type="entry name" value="Spore_coat_protein_Z/Y"/>
</dbReference>
<accession>A0A921FXT0</accession>
<sequence length="217" mass="24643">MPSRITDVLKEMVTKKETQLLGLQTALPFILVRKDGTPFTVLGFSKGCFFRSPFFTVLSVDEENLCVVLEVLASCGCGNNLFHTKARVLVNLDCFCSIEIVDKPVFDFLLLSHVTKDLVCLPFMLTKNDITKTICRINRKDVQLTATITVYYDGEDSQIRLTVYTYEGIITLIVPKNESRSITVFKLQSIEIATPIKEVKGTIEMQLNYCEKKIIYY</sequence>
<gene>
    <name evidence="2" type="ORF">K8V56_08260</name>
</gene>
<dbReference type="Proteomes" id="UP000698173">
    <property type="component" value="Unassembled WGS sequence"/>
</dbReference>
<evidence type="ECO:0000259" key="1">
    <source>
        <dbReference type="Pfam" id="PF13157"/>
    </source>
</evidence>
<reference evidence="2" key="1">
    <citation type="journal article" date="2021" name="PeerJ">
        <title>Extensive microbial diversity within the chicken gut microbiome revealed by metagenomics and culture.</title>
        <authorList>
            <person name="Gilroy R."/>
            <person name="Ravi A."/>
            <person name="Getino M."/>
            <person name="Pursley I."/>
            <person name="Horton D.L."/>
            <person name="Alikhan N.F."/>
            <person name="Baker D."/>
            <person name="Gharbi K."/>
            <person name="Hall N."/>
            <person name="Watson M."/>
            <person name="Adriaenssens E.M."/>
            <person name="Foster-Nyarko E."/>
            <person name="Jarju S."/>
            <person name="Secka A."/>
            <person name="Antonio M."/>
            <person name="Oren A."/>
            <person name="Chaudhuri R.R."/>
            <person name="La Ragione R."/>
            <person name="Hildebrand F."/>
            <person name="Pallen M.J."/>
        </authorList>
    </citation>
    <scope>NUCLEOTIDE SEQUENCE</scope>
    <source>
        <strain evidence="2">CHK171-7178</strain>
    </source>
</reference>
<protein>
    <recommendedName>
        <fullName evidence="1">Endospore appendages core domain-containing protein</fullName>
    </recommendedName>
</protein>
<name>A0A921FXT0_SPOPS</name>
<comment type="caution">
    <text evidence="2">The sequence shown here is derived from an EMBL/GenBank/DDBJ whole genome shotgun (WGS) entry which is preliminary data.</text>
</comment>
<proteinExistence type="predicted"/>
<dbReference type="InterPro" id="IPR025055">
    <property type="entry name" value="Ena_core"/>
</dbReference>
<organism evidence="2 3">
    <name type="scientific">Sporosarcina psychrophila</name>
    <name type="common">Bacillus psychrophilus</name>
    <dbReference type="NCBI Taxonomy" id="1476"/>
    <lineage>
        <taxon>Bacteria</taxon>
        <taxon>Bacillati</taxon>
        <taxon>Bacillota</taxon>
        <taxon>Bacilli</taxon>
        <taxon>Bacillales</taxon>
        <taxon>Caryophanaceae</taxon>
        <taxon>Sporosarcina</taxon>
    </lineage>
</organism>
<dbReference type="Pfam" id="PF10612">
    <property type="entry name" value="Spore-coat_CotZ"/>
    <property type="match status" value="1"/>
</dbReference>
<dbReference type="AlphaFoldDB" id="A0A921FXT0"/>
<dbReference type="EMBL" id="DYWT01000136">
    <property type="protein sequence ID" value="HJF31758.1"/>
    <property type="molecule type" value="Genomic_DNA"/>
</dbReference>